<dbReference type="PANTHER" id="PTHR14326:SF15">
    <property type="entry name" value="OS06G0130200 PROTEIN"/>
    <property type="match status" value="1"/>
</dbReference>
<evidence type="ECO:0000256" key="2">
    <source>
        <dbReference type="SAM" id="Phobius"/>
    </source>
</evidence>
<dbReference type="EMBL" id="JABFAB010000008">
    <property type="protein sequence ID" value="MBA0657075.1"/>
    <property type="molecule type" value="Genomic_DNA"/>
</dbReference>
<keyword evidence="2" id="KW-0812">Transmembrane</keyword>
<dbReference type="Pfam" id="PF12214">
    <property type="entry name" value="TPX2_importin"/>
    <property type="match status" value="1"/>
</dbReference>
<evidence type="ECO:0000259" key="3">
    <source>
        <dbReference type="Pfam" id="PF12214"/>
    </source>
</evidence>
<comment type="caution">
    <text evidence="4">The sequence shown here is derived from an EMBL/GenBank/DDBJ whole genome shotgun (WGS) entry which is preliminary data.</text>
</comment>
<gene>
    <name evidence="4" type="ORF">Goklo_009385</name>
</gene>
<dbReference type="Proteomes" id="UP000593573">
    <property type="component" value="Unassembled WGS sequence"/>
</dbReference>
<feature type="compositionally biased region" description="Polar residues" evidence="1">
    <location>
        <begin position="159"/>
        <end position="183"/>
    </location>
</feature>
<keyword evidence="2" id="KW-0472">Membrane</keyword>
<dbReference type="GO" id="GO:0005880">
    <property type="term" value="C:nuclear microtubule"/>
    <property type="evidence" value="ECO:0007669"/>
    <property type="project" value="TreeGrafter"/>
</dbReference>
<keyword evidence="2" id="KW-1133">Transmembrane helix</keyword>
<dbReference type="GO" id="GO:0005819">
    <property type="term" value="C:spindle"/>
    <property type="evidence" value="ECO:0007669"/>
    <property type="project" value="InterPro"/>
</dbReference>
<feature type="region of interest" description="Disordered" evidence="1">
    <location>
        <begin position="142"/>
        <end position="183"/>
    </location>
</feature>
<accession>A0A7J8V2R2</accession>
<dbReference type="GO" id="GO:0060236">
    <property type="term" value="P:regulation of mitotic spindle organization"/>
    <property type="evidence" value="ECO:0007669"/>
    <property type="project" value="InterPro"/>
</dbReference>
<feature type="region of interest" description="Disordered" evidence="1">
    <location>
        <begin position="386"/>
        <end position="407"/>
    </location>
</feature>
<sequence length="546" mass="62170">MEEEMEMEMEMEAVLDVREIDLNYEFDAARFFDFTSEESPVEAREAELWFESAPTFVTKLVIREESLLENVTTSPKCDEDTNTLHESDPENMMALGFSAVCTINKGNEGTKGGISAHIQKILQNALNKPFQLTSGLTTYNHLPSDKLKTRPKSVKPVPRSSTLMKPTASQLAKQNRPTQVATSRQVMEMPNRLFFSNLIIVSFSQSCISQSESFSILVLFCRFQKLQVLNSNRSLGNSSVVESQAAKRQKLEGGLLHKVEEVKQQTTLVHKAPKKDGTKDRNAINTKLRLTIPREPELETAHRAQRIRPKNDTEEEHVTSVTHRFKARPLNRKILEAPSLPLPKKSVPKLPEFQEFHLKTQERAMHLSSAVFSSSTHTNAVDKGFEKPCTISANGNETREARRPSFMDATSQDVCDKKYNFKARPLNRKIFSSKGDIGVFRNIKRETTVPMEFNFHTEKRVPQNPPIELFSKLSLTAELQPSNGSQMTSCRPTFTSTKVILVCQLYFLFSTYKFSIFLSVVFMYTSNDIFLQMRYLAKEKTLLWGK</sequence>
<dbReference type="GO" id="GO:0030295">
    <property type="term" value="F:protein kinase activator activity"/>
    <property type="evidence" value="ECO:0007669"/>
    <property type="project" value="TreeGrafter"/>
</dbReference>
<evidence type="ECO:0000256" key="1">
    <source>
        <dbReference type="SAM" id="MobiDB-lite"/>
    </source>
</evidence>
<reference evidence="4 5" key="1">
    <citation type="journal article" date="2019" name="Genome Biol. Evol.">
        <title>Insights into the evolution of the New World diploid cottons (Gossypium, subgenus Houzingenia) based on genome sequencing.</title>
        <authorList>
            <person name="Grover C.E."/>
            <person name="Arick M.A. 2nd"/>
            <person name="Thrash A."/>
            <person name="Conover J.L."/>
            <person name="Sanders W.S."/>
            <person name="Peterson D.G."/>
            <person name="Frelichowski J.E."/>
            <person name="Scheffler J.A."/>
            <person name="Scheffler B.E."/>
            <person name="Wendel J.F."/>
        </authorList>
    </citation>
    <scope>NUCLEOTIDE SEQUENCE [LARGE SCALE GENOMIC DNA]</scope>
    <source>
        <strain evidence="4">57</strain>
        <tissue evidence="4">Leaf</tissue>
    </source>
</reference>
<dbReference type="PANTHER" id="PTHR14326">
    <property type="entry name" value="TARGETING PROTEIN FOR XKLP2"/>
    <property type="match status" value="1"/>
</dbReference>
<feature type="domain" description="TPX2 central" evidence="3">
    <location>
        <begin position="288"/>
        <end position="455"/>
    </location>
</feature>
<dbReference type="GO" id="GO:0090307">
    <property type="term" value="P:mitotic spindle assembly"/>
    <property type="evidence" value="ECO:0007669"/>
    <property type="project" value="TreeGrafter"/>
</dbReference>
<evidence type="ECO:0000313" key="5">
    <source>
        <dbReference type="Proteomes" id="UP000593573"/>
    </source>
</evidence>
<keyword evidence="5" id="KW-1185">Reference proteome</keyword>
<organism evidence="4 5">
    <name type="scientific">Gossypium klotzschianum</name>
    <dbReference type="NCBI Taxonomy" id="34286"/>
    <lineage>
        <taxon>Eukaryota</taxon>
        <taxon>Viridiplantae</taxon>
        <taxon>Streptophyta</taxon>
        <taxon>Embryophyta</taxon>
        <taxon>Tracheophyta</taxon>
        <taxon>Spermatophyta</taxon>
        <taxon>Magnoliopsida</taxon>
        <taxon>eudicotyledons</taxon>
        <taxon>Gunneridae</taxon>
        <taxon>Pentapetalae</taxon>
        <taxon>rosids</taxon>
        <taxon>malvids</taxon>
        <taxon>Malvales</taxon>
        <taxon>Malvaceae</taxon>
        <taxon>Malvoideae</taxon>
        <taxon>Gossypium</taxon>
    </lineage>
</organism>
<dbReference type="InterPro" id="IPR009675">
    <property type="entry name" value="TPX2_fam"/>
</dbReference>
<dbReference type="InterPro" id="IPR027330">
    <property type="entry name" value="TPX2_central_dom"/>
</dbReference>
<evidence type="ECO:0000313" key="4">
    <source>
        <dbReference type="EMBL" id="MBA0657075.1"/>
    </source>
</evidence>
<dbReference type="GO" id="GO:0008017">
    <property type="term" value="F:microtubule binding"/>
    <property type="evidence" value="ECO:0007669"/>
    <property type="project" value="TreeGrafter"/>
</dbReference>
<proteinExistence type="predicted"/>
<protein>
    <recommendedName>
        <fullName evidence="3">TPX2 central domain-containing protein</fullName>
    </recommendedName>
</protein>
<dbReference type="AlphaFoldDB" id="A0A7J8V2R2"/>
<dbReference type="OrthoDB" id="1684416at2759"/>
<feature type="transmembrane region" description="Helical" evidence="2">
    <location>
        <begin position="505"/>
        <end position="524"/>
    </location>
</feature>
<name>A0A7J8V2R2_9ROSI</name>